<evidence type="ECO:0000313" key="1">
    <source>
        <dbReference type="EMBL" id="MBW6399290.1"/>
    </source>
</evidence>
<dbReference type="RefSeq" id="WP_219763902.1">
    <property type="nucleotide sequence ID" value="NZ_JAHYBZ010000005.1"/>
</dbReference>
<reference evidence="1 2" key="1">
    <citation type="submission" date="2021-07" db="EMBL/GenBank/DDBJ databases">
        <authorList>
            <person name="So Y."/>
        </authorList>
    </citation>
    <scope>NUCLEOTIDE SEQUENCE [LARGE SCALE GENOMIC DNA]</scope>
    <source>
        <strain evidence="1 2">HJA6</strain>
    </source>
</reference>
<organism evidence="1 2">
    <name type="scientific">Roseomonas alba</name>
    <dbReference type="NCBI Taxonomy" id="2846776"/>
    <lineage>
        <taxon>Bacteria</taxon>
        <taxon>Pseudomonadati</taxon>
        <taxon>Pseudomonadota</taxon>
        <taxon>Alphaproteobacteria</taxon>
        <taxon>Acetobacterales</taxon>
        <taxon>Roseomonadaceae</taxon>
        <taxon>Roseomonas</taxon>
    </lineage>
</organism>
<gene>
    <name evidence="1" type="ORF">KPL78_15625</name>
</gene>
<accession>A0ABS7ADB1</accession>
<comment type="caution">
    <text evidence="1">The sequence shown here is derived from an EMBL/GenBank/DDBJ whole genome shotgun (WGS) entry which is preliminary data.</text>
</comment>
<protein>
    <submittedName>
        <fullName evidence="1">Uncharacterized protein</fullName>
    </submittedName>
</protein>
<sequence length="86" mass="9252">MSSIVSACRERLWFETMMCGSTACLPGLTNSLIPAKWKSVAAVLQNGSPLAVDRRFGAEAHDPIPHDLQCDTPDARGLRARAAVVD</sequence>
<dbReference type="Proteomes" id="UP001196565">
    <property type="component" value="Unassembled WGS sequence"/>
</dbReference>
<keyword evidence="2" id="KW-1185">Reference proteome</keyword>
<dbReference type="EMBL" id="JAHYBZ010000005">
    <property type="protein sequence ID" value="MBW6399290.1"/>
    <property type="molecule type" value="Genomic_DNA"/>
</dbReference>
<evidence type="ECO:0000313" key="2">
    <source>
        <dbReference type="Proteomes" id="UP001196565"/>
    </source>
</evidence>
<proteinExistence type="predicted"/>
<name>A0ABS7ADB1_9PROT</name>